<feature type="compositionally biased region" description="Basic and acidic residues" evidence="1">
    <location>
        <begin position="155"/>
        <end position="169"/>
    </location>
</feature>
<keyword evidence="4" id="KW-1185">Reference proteome</keyword>
<accession>A0A4Q7KKB6</accession>
<evidence type="ECO:0000256" key="1">
    <source>
        <dbReference type="SAM" id="MobiDB-lite"/>
    </source>
</evidence>
<organism evidence="3 4">
    <name type="scientific">Herbihabitans rhizosphaerae</name>
    <dbReference type="NCBI Taxonomy" id="1872711"/>
    <lineage>
        <taxon>Bacteria</taxon>
        <taxon>Bacillati</taxon>
        <taxon>Actinomycetota</taxon>
        <taxon>Actinomycetes</taxon>
        <taxon>Pseudonocardiales</taxon>
        <taxon>Pseudonocardiaceae</taxon>
        <taxon>Herbihabitans</taxon>
    </lineage>
</organism>
<evidence type="ECO:0000313" key="4">
    <source>
        <dbReference type="Proteomes" id="UP000294257"/>
    </source>
</evidence>
<keyword evidence="2" id="KW-0812">Transmembrane</keyword>
<feature type="region of interest" description="Disordered" evidence="1">
    <location>
        <begin position="153"/>
        <end position="179"/>
    </location>
</feature>
<dbReference type="Proteomes" id="UP000294257">
    <property type="component" value="Unassembled WGS sequence"/>
</dbReference>
<keyword evidence="2" id="KW-0472">Membrane</keyword>
<gene>
    <name evidence="3" type="ORF">EV193_106234</name>
</gene>
<name>A0A4Q7KKB6_9PSEU</name>
<proteinExistence type="predicted"/>
<dbReference type="EMBL" id="SGWQ01000006">
    <property type="protein sequence ID" value="RZS36999.1"/>
    <property type="molecule type" value="Genomic_DNA"/>
</dbReference>
<sequence length="179" mass="20268">MQVVGALAILSGGISLAQFIDGENPIEWVRYWQLWPILIIGVVLMSGPTSVLTYSAGADWFQVQRTRFGRTKCAWVKLYELRHIDAFGGVLFHLRLWDDERGIERSFEELQLDRRMWDLIYNGIVHSAAKGAEVTKMATGLLQLHDVPGLVFDNPYDKSKPSVDRRAGETEPPADQQQP</sequence>
<comment type="caution">
    <text evidence="3">The sequence shown here is derived from an EMBL/GenBank/DDBJ whole genome shotgun (WGS) entry which is preliminary data.</text>
</comment>
<dbReference type="AlphaFoldDB" id="A0A4Q7KKB6"/>
<reference evidence="3 4" key="1">
    <citation type="submission" date="2019-02" db="EMBL/GenBank/DDBJ databases">
        <title>Genomic Encyclopedia of Type Strains, Phase IV (KMG-IV): sequencing the most valuable type-strain genomes for metagenomic binning, comparative biology and taxonomic classification.</title>
        <authorList>
            <person name="Goeker M."/>
        </authorList>
    </citation>
    <scope>NUCLEOTIDE SEQUENCE [LARGE SCALE GENOMIC DNA]</scope>
    <source>
        <strain evidence="3 4">DSM 101727</strain>
    </source>
</reference>
<protein>
    <submittedName>
        <fullName evidence="3">Uncharacterized protein</fullName>
    </submittedName>
</protein>
<evidence type="ECO:0000256" key="2">
    <source>
        <dbReference type="SAM" id="Phobius"/>
    </source>
</evidence>
<keyword evidence="2" id="KW-1133">Transmembrane helix</keyword>
<evidence type="ECO:0000313" key="3">
    <source>
        <dbReference type="EMBL" id="RZS36999.1"/>
    </source>
</evidence>
<feature type="transmembrane region" description="Helical" evidence="2">
    <location>
        <begin position="35"/>
        <end position="57"/>
    </location>
</feature>